<sequence length="769" mass="85894">MNPLTNEPDVLDQCSQVLGMPLATLSPYHKAFIQRTGSHVDFPDFCMMAAARSHPQFLFEHTSLAFHILREPDVNVIMLGRFCRFAPIIHPLVSRQCPEIIFDALHSVPSGSDTIQERHITFASFLMYANTLKAEFVAGVKLQPHVAFLESMNLLSSPQSDKAASIFSTLRQRVVYLSTTAQRKLAISNAGGTFIITDTMIAFQSGINLQLLRRTVQFPLDRLTKVTTKQSGLFKTGHSLLMQFEVDASTGNGGADSGTDVKSADPQPADAESDQGDGNPSTLEVCFATEADRDYVQNYVEDLQLAISLGRQSSVPIIRECVLNDAIDDILRVESLRQTRFPCPIRRMTFLSTSSSTAQASYVALLATQFHDMALSCGLFTSLFGPAPSRILDDPSWEPRMLLLVDNPAPNDPPSDKLDLGLLADNAKLLSIQLAPLEVVANLHRQLIEWRNPMATLTVMLSLLFLAYMDWLALVPAFLVLANFVLLWMLSDQPEMLAHWYDRQMGKRPAVQDPPSQTPTEPPGGIGKLLDNSVLGKFKSKVDGYQQSFLNAKSALEVFQNRLQFVNHYLLKLKGLYFWLSPLRSRQFMAANALLFAVLLLLPFRLIFACCWLISLSISATIPVSWTASSDRYLWQVLPRFASHKTLPCIQLLGVAGLLLLLPSCCCCDQIVQLAIQTTRCPFCFERVNRLGVLLLEHIYRELVLPRPAANVSGIRHGQSGDQLHRHVRRPVKVRHTLLLETRQVEVVHLVAEQRTHRGFWVSKTETHG</sequence>
<reference evidence="3 4" key="1">
    <citation type="submission" date="2018-03" db="EMBL/GenBank/DDBJ databases">
        <authorList>
            <person name="Fogelqvist J."/>
        </authorList>
    </citation>
    <scope>NUCLEOTIDE SEQUENCE [LARGE SCALE GENOMIC DNA]</scope>
</reference>
<protein>
    <recommendedName>
        <fullName evidence="5">GRAM domain-containing protein</fullName>
    </recommendedName>
</protein>
<feature type="region of interest" description="Disordered" evidence="1">
    <location>
        <begin position="252"/>
        <end position="282"/>
    </location>
</feature>
<evidence type="ECO:0000256" key="1">
    <source>
        <dbReference type="SAM" id="MobiDB-lite"/>
    </source>
</evidence>
<dbReference type="InterPro" id="IPR037847">
    <property type="entry name" value="GRAMDC4"/>
</dbReference>
<geneLocation type="mitochondrion" evidence="3"/>
<dbReference type="AlphaFoldDB" id="A0A3P3YDQ4"/>
<evidence type="ECO:0000256" key="2">
    <source>
        <dbReference type="SAM" id="Phobius"/>
    </source>
</evidence>
<keyword evidence="2" id="KW-0472">Membrane</keyword>
<keyword evidence="3" id="KW-0496">Mitochondrion</keyword>
<proteinExistence type="predicted"/>
<keyword evidence="2" id="KW-0812">Transmembrane</keyword>
<name>A0A3P3YDQ4_PLABS</name>
<keyword evidence="2" id="KW-1133">Transmembrane helix</keyword>
<dbReference type="PANTHER" id="PTHR37402">
    <property type="entry name" value="GRAM DOMAIN-CONTAINING PROTEIN 4"/>
    <property type="match status" value="1"/>
</dbReference>
<evidence type="ECO:0000313" key="3">
    <source>
        <dbReference type="EMBL" id="SPQ98303.1"/>
    </source>
</evidence>
<evidence type="ECO:0008006" key="5">
    <source>
        <dbReference type="Google" id="ProtNLM"/>
    </source>
</evidence>
<feature type="transmembrane region" description="Helical" evidence="2">
    <location>
        <begin position="593"/>
        <end position="615"/>
    </location>
</feature>
<feature type="transmembrane region" description="Helical" evidence="2">
    <location>
        <begin position="463"/>
        <end position="490"/>
    </location>
</feature>
<gene>
    <name evidence="3" type="ORF">PLBR_LOCUS5518</name>
</gene>
<accession>A0A3P3YDQ4</accession>
<dbReference type="GO" id="GO:0034164">
    <property type="term" value="P:negative regulation of toll-like receptor 9 signaling pathway"/>
    <property type="evidence" value="ECO:0007669"/>
    <property type="project" value="TreeGrafter"/>
</dbReference>
<evidence type="ECO:0000313" key="4">
    <source>
        <dbReference type="Proteomes" id="UP000290189"/>
    </source>
</evidence>
<dbReference type="EMBL" id="OVEO01000009">
    <property type="protein sequence ID" value="SPQ98303.1"/>
    <property type="molecule type" value="Genomic_DNA"/>
</dbReference>
<dbReference type="Proteomes" id="UP000290189">
    <property type="component" value="Unassembled WGS sequence"/>
</dbReference>
<dbReference type="PANTHER" id="PTHR37402:SF1">
    <property type="entry name" value="GRAM DOMAIN-CONTAINING PROTEIN 4"/>
    <property type="match status" value="1"/>
</dbReference>
<organism evidence="3 4">
    <name type="scientific">Plasmodiophora brassicae</name>
    <name type="common">Clubroot disease agent</name>
    <dbReference type="NCBI Taxonomy" id="37360"/>
    <lineage>
        <taxon>Eukaryota</taxon>
        <taxon>Sar</taxon>
        <taxon>Rhizaria</taxon>
        <taxon>Endomyxa</taxon>
        <taxon>Phytomyxea</taxon>
        <taxon>Plasmodiophorida</taxon>
        <taxon>Plasmodiophoridae</taxon>
        <taxon>Plasmodiophora</taxon>
    </lineage>
</organism>